<gene>
    <name evidence="2" type="ORF">B0J15DRAFT_461736</name>
</gene>
<dbReference type="AlphaFoldDB" id="A0A9P9R9U7"/>
<organism evidence="2 3">
    <name type="scientific">Fusarium solani</name>
    <name type="common">Filamentous fungus</name>
    <dbReference type="NCBI Taxonomy" id="169388"/>
    <lineage>
        <taxon>Eukaryota</taxon>
        <taxon>Fungi</taxon>
        <taxon>Dikarya</taxon>
        <taxon>Ascomycota</taxon>
        <taxon>Pezizomycotina</taxon>
        <taxon>Sordariomycetes</taxon>
        <taxon>Hypocreomycetidae</taxon>
        <taxon>Hypocreales</taxon>
        <taxon>Nectriaceae</taxon>
        <taxon>Fusarium</taxon>
        <taxon>Fusarium solani species complex</taxon>
    </lineage>
</organism>
<evidence type="ECO:0000313" key="3">
    <source>
        <dbReference type="Proteomes" id="UP000736672"/>
    </source>
</evidence>
<accession>A0A9P9R9U7</accession>
<evidence type="ECO:0000313" key="2">
    <source>
        <dbReference type="EMBL" id="KAH7271716.1"/>
    </source>
</evidence>
<proteinExistence type="predicted"/>
<dbReference type="EMBL" id="JAGTJS010000004">
    <property type="protein sequence ID" value="KAH7271716.1"/>
    <property type="molecule type" value="Genomic_DNA"/>
</dbReference>
<name>A0A9P9R9U7_FUSSL</name>
<dbReference type="InterPro" id="IPR040976">
    <property type="entry name" value="Pkinase_fungal"/>
</dbReference>
<sequence>MRDCQLPGLKGGSSYAFCPSYSNTFERCYISEKVDFILLRKHFSIVEEERAAEFNHVSIPWLIPTDGKVAGGYVVPRPWRFWDDKLEPYEFDFNHPGQEDYNLVEMLKSNPSADKASEAWLDLGRYAREVLAAQDTRRFALGFALCGSLMRV</sequence>
<feature type="domain" description="Fungal-type protein kinase" evidence="1">
    <location>
        <begin position="102"/>
        <end position="152"/>
    </location>
</feature>
<comment type="caution">
    <text evidence="2">The sequence shown here is derived from an EMBL/GenBank/DDBJ whole genome shotgun (WGS) entry which is preliminary data.</text>
</comment>
<evidence type="ECO:0000259" key="1">
    <source>
        <dbReference type="Pfam" id="PF17667"/>
    </source>
</evidence>
<reference evidence="2" key="1">
    <citation type="journal article" date="2021" name="Nat. Commun.">
        <title>Genetic determinants of endophytism in the Arabidopsis root mycobiome.</title>
        <authorList>
            <person name="Mesny F."/>
            <person name="Miyauchi S."/>
            <person name="Thiergart T."/>
            <person name="Pickel B."/>
            <person name="Atanasova L."/>
            <person name="Karlsson M."/>
            <person name="Huettel B."/>
            <person name="Barry K.W."/>
            <person name="Haridas S."/>
            <person name="Chen C."/>
            <person name="Bauer D."/>
            <person name="Andreopoulos W."/>
            <person name="Pangilinan J."/>
            <person name="LaButti K."/>
            <person name="Riley R."/>
            <person name="Lipzen A."/>
            <person name="Clum A."/>
            <person name="Drula E."/>
            <person name="Henrissat B."/>
            <person name="Kohler A."/>
            <person name="Grigoriev I.V."/>
            <person name="Martin F.M."/>
            <person name="Hacquard S."/>
        </authorList>
    </citation>
    <scope>NUCLEOTIDE SEQUENCE</scope>
    <source>
        <strain evidence="2">FSSC 5 MPI-SDFR-AT-0091</strain>
    </source>
</reference>
<dbReference type="Proteomes" id="UP000736672">
    <property type="component" value="Unassembled WGS sequence"/>
</dbReference>
<protein>
    <recommendedName>
        <fullName evidence="1">Fungal-type protein kinase domain-containing protein</fullName>
    </recommendedName>
</protein>
<dbReference type="Pfam" id="PF17667">
    <property type="entry name" value="Pkinase_fungal"/>
    <property type="match status" value="1"/>
</dbReference>
<dbReference type="OrthoDB" id="2322999at2759"/>
<keyword evidence="3" id="KW-1185">Reference proteome</keyword>